<evidence type="ECO:0000313" key="4">
    <source>
        <dbReference type="Proteomes" id="UP000218366"/>
    </source>
</evidence>
<dbReference type="SUPFAM" id="SSF82171">
    <property type="entry name" value="DPP6 N-terminal domain-like"/>
    <property type="match status" value="1"/>
</dbReference>
<dbReference type="GO" id="GO:0008236">
    <property type="term" value="F:serine-type peptidase activity"/>
    <property type="evidence" value="ECO:0007669"/>
    <property type="project" value="InterPro"/>
</dbReference>
<feature type="domain" description="Peptidase S9 prolyl oligopeptidase catalytic" evidence="2">
    <location>
        <begin position="519"/>
        <end position="674"/>
    </location>
</feature>
<dbReference type="AlphaFoldDB" id="A0A2A4AZ81"/>
<evidence type="ECO:0000256" key="1">
    <source>
        <dbReference type="SAM" id="SignalP"/>
    </source>
</evidence>
<dbReference type="EMBL" id="NWMW01000002">
    <property type="protein sequence ID" value="PCD02253.1"/>
    <property type="molecule type" value="Genomic_DNA"/>
</dbReference>
<keyword evidence="4" id="KW-1185">Reference proteome</keyword>
<sequence length="704" mass="77019">MVKRLGVAAGLLTLSSWTASVHATPAACRERLLPPAPRAAAGKRPITGSDLARLRDFGRMDEAAGREPFAVSPDGKHAVLVLRQGDPDTDRYCIGIVLIALDGAGPPRLLDVGGEIIAAPSDVHGIPAIPSGLPGNGTPTWSPDGKWIAYLRRDGVFTQVWRVGLDGTPAVKLTQLKTEPSSARWARDGRGIVVATRDRLDEERAKIVQEGRTGYHYDERFWSLAEPYPHPRLPIPTSNAYLDMRSLVLTPISTVRAEELTSAGGARPHGAAVANGPADARAWVASADPQRPNGASQLWIQLGNEARPCAAMLCREPIAGLWWVSKDELLILRGGDQTNGGRTALYRWQVRTAEPKKLLETADWLLGCHLLQSKLVCARESAVHPRVIVALDPANGRLTTVYDPNPEFQGLAVGRVERLAWSDPAGVATYADLVLPPDHRYGQRHPLVVVQYVSRGFLRGGTGDEYPIHALAARGFAVLSFQMPRNAPELEAETDFNVRQRLKVKNWSWRRRVFSVLDAGLDLAISKGAVDPARIGITGMSDGSSTVQFALINSRRFSAASVSTCCDDPSGVFAVGPSYGASAKAWGYPAAGEHDDAFWKPQSLAMNANWLQVPLLMQLPDGEYRMAAEGFAALQAHGAPVDMYVFPDERHTKLHPAHRLAIYERNLAWFDFWLRGVDDANRKLRSEIARWRMLRSAGRRLAKR</sequence>
<dbReference type="Gene3D" id="2.120.10.30">
    <property type="entry name" value="TolB, C-terminal domain"/>
    <property type="match status" value="1"/>
</dbReference>
<gene>
    <name evidence="3" type="ORF">COC42_12435</name>
</gene>
<keyword evidence="1" id="KW-0732">Signal</keyword>
<feature type="chain" id="PRO_5012246423" evidence="1">
    <location>
        <begin position="24"/>
        <end position="704"/>
    </location>
</feature>
<dbReference type="GO" id="GO:0006508">
    <property type="term" value="P:proteolysis"/>
    <property type="evidence" value="ECO:0007669"/>
    <property type="project" value="InterPro"/>
</dbReference>
<dbReference type="InterPro" id="IPR011042">
    <property type="entry name" value="6-blade_b-propeller_TolB-like"/>
</dbReference>
<dbReference type="InterPro" id="IPR029058">
    <property type="entry name" value="AB_hydrolase_fold"/>
</dbReference>
<dbReference type="Proteomes" id="UP000218366">
    <property type="component" value="Unassembled WGS sequence"/>
</dbReference>
<evidence type="ECO:0000313" key="3">
    <source>
        <dbReference type="EMBL" id="PCD02253.1"/>
    </source>
</evidence>
<dbReference type="NCBIfam" id="NF033523">
    <property type="entry name" value="lasso_peptidase"/>
    <property type="match status" value="1"/>
</dbReference>
<dbReference type="InterPro" id="IPR001375">
    <property type="entry name" value="Peptidase_S9_cat"/>
</dbReference>
<protein>
    <submittedName>
        <fullName evidence="3">Peptidase</fullName>
    </submittedName>
</protein>
<dbReference type="InterPro" id="IPR053536">
    <property type="entry name" value="Lasso_peptide_isopeptidase"/>
</dbReference>
<dbReference type="SUPFAM" id="SSF53474">
    <property type="entry name" value="alpha/beta-Hydrolases"/>
    <property type="match status" value="1"/>
</dbReference>
<organism evidence="3 4">
    <name type="scientific">Sphingomonas spermidinifaciens</name>
    <dbReference type="NCBI Taxonomy" id="1141889"/>
    <lineage>
        <taxon>Bacteria</taxon>
        <taxon>Pseudomonadati</taxon>
        <taxon>Pseudomonadota</taxon>
        <taxon>Alphaproteobacteria</taxon>
        <taxon>Sphingomonadales</taxon>
        <taxon>Sphingomonadaceae</taxon>
        <taxon>Sphingomonas</taxon>
    </lineage>
</organism>
<reference evidence="3 4" key="1">
    <citation type="submission" date="2017-09" db="EMBL/GenBank/DDBJ databases">
        <title>Sphingomonas spermidinifaciens 9NM-10, whole genome shotgun sequence.</title>
        <authorList>
            <person name="Feng G."/>
            <person name="Zhu H."/>
        </authorList>
    </citation>
    <scope>NUCLEOTIDE SEQUENCE [LARGE SCALE GENOMIC DNA]</scope>
    <source>
        <strain evidence="3 4">9NM-10</strain>
    </source>
</reference>
<proteinExistence type="predicted"/>
<dbReference type="Pfam" id="PF00326">
    <property type="entry name" value="Peptidase_S9"/>
    <property type="match status" value="1"/>
</dbReference>
<name>A0A2A4AZ81_9SPHN</name>
<dbReference type="InterPro" id="IPR011659">
    <property type="entry name" value="WD40"/>
</dbReference>
<evidence type="ECO:0000259" key="2">
    <source>
        <dbReference type="Pfam" id="PF00326"/>
    </source>
</evidence>
<comment type="caution">
    <text evidence="3">The sequence shown here is derived from an EMBL/GenBank/DDBJ whole genome shotgun (WGS) entry which is preliminary data.</text>
</comment>
<dbReference type="Gene3D" id="3.40.50.1820">
    <property type="entry name" value="alpha/beta hydrolase"/>
    <property type="match status" value="1"/>
</dbReference>
<accession>A0A2A4AZ81</accession>
<dbReference type="Pfam" id="PF07676">
    <property type="entry name" value="PD40"/>
    <property type="match status" value="1"/>
</dbReference>
<feature type="signal peptide" evidence="1">
    <location>
        <begin position="1"/>
        <end position="23"/>
    </location>
</feature>